<dbReference type="CDD" id="cd05777">
    <property type="entry name" value="DNA_polB_delta_exo"/>
    <property type="match status" value="1"/>
</dbReference>
<dbReference type="SMART" id="SM00486">
    <property type="entry name" value="POLBc"/>
    <property type="match status" value="1"/>
</dbReference>
<feature type="domain" description="DNA-directed DNA polymerase family B exonuclease" evidence="23">
    <location>
        <begin position="327"/>
        <end position="570"/>
    </location>
</feature>
<keyword evidence="8" id="KW-0540">Nuclease</keyword>
<keyword evidence="12 20" id="KW-0862">Zinc</keyword>
<evidence type="ECO:0000256" key="21">
    <source>
        <dbReference type="SAM" id="MobiDB-lite"/>
    </source>
</evidence>
<dbReference type="Pfam" id="PF03104">
    <property type="entry name" value="DNA_pol_B_exo1"/>
    <property type="match status" value="1"/>
</dbReference>
<evidence type="ECO:0000256" key="14">
    <source>
        <dbReference type="ARBA" id="ARBA00022932"/>
    </source>
</evidence>
<evidence type="ECO:0000256" key="19">
    <source>
        <dbReference type="ARBA" id="ARBA00049244"/>
    </source>
</evidence>
<evidence type="ECO:0000256" key="13">
    <source>
        <dbReference type="ARBA" id="ARBA00022839"/>
    </source>
</evidence>
<comment type="cofactor">
    <cofactor evidence="1 20">
        <name>[4Fe-4S] cluster</name>
        <dbReference type="ChEBI" id="CHEBI:49883"/>
    </cofactor>
</comment>
<evidence type="ECO:0000259" key="24">
    <source>
        <dbReference type="Pfam" id="PF14260"/>
    </source>
</evidence>
<evidence type="ECO:0000256" key="8">
    <source>
        <dbReference type="ARBA" id="ARBA00022722"/>
    </source>
</evidence>
<dbReference type="PANTHER" id="PTHR10322:SF23">
    <property type="entry name" value="DNA POLYMERASE DELTA CATALYTIC SUBUNIT"/>
    <property type="match status" value="1"/>
</dbReference>
<evidence type="ECO:0000256" key="18">
    <source>
        <dbReference type="ARBA" id="ARBA00023242"/>
    </source>
</evidence>
<evidence type="ECO:0000256" key="11">
    <source>
        <dbReference type="ARBA" id="ARBA00022801"/>
    </source>
</evidence>
<evidence type="ECO:0000259" key="22">
    <source>
        <dbReference type="Pfam" id="PF00136"/>
    </source>
</evidence>
<dbReference type="InterPro" id="IPR050240">
    <property type="entry name" value="DNA_pol_type-B"/>
</dbReference>
<evidence type="ECO:0000256" key="4">
    <source>
        <dbReference type="ARBA" id="ARBA00022485"/>
    </source>
</evidence>
<dbReference type="NCBIfam" id="TIGR00592">
    <property type="entry name" value="pol2"/>
    <property type="match status" value="1"/>
</dbReference>
<feature type="domain" description="DNA-directed DNA polymerase family B multifunctional" evidence="22">
    <location>
        <begin position="634"/>
        <end position="1077"/>
    </location>
</feature>
<keyword evidence="4 20" id="KW-0004">4Fe-4S</keyword>
<organism evidence="25 26">
    <name type="scientific">Nitzschia inconspicua</name>
    <dbReference type="NCBI Taxonomy" id="303405"/>
    <lineage>
        <taxon>Eukaryota</taxon>
        <taxon>Sar</taxon>
        <taxon>Stramenopiles</taxon>
        <taxon>Ochrophyta</taxon>
        <taxon>Bacillariophyta</taxon>
        <taxon>Bacillariophyceae</taxon>
        <taxon>Bacillariophycidae</taxon>
        <taxon>Bacillariales</taxon>
        <taxon>Bacillariaceae</taxon>
        <taxon>Nitzschia</taxon>
    </lineage>
</organism>
<evidence type="ECO:0000256" key="17">
    <source>
        <dbReference type="ARBA" id="ARBA00023125"/>
    </source>
</evidence>
<keyword evidence="10 20" id="KW-0863">Zinc-finger</keyword>
<dbReference type="AlphaFoldDB" id="A0A9K3L782"/>
<dbReference type="GO" id="GO:0003677">
    <property type="term" value="F:DNA binding"/>
    <property type="evidence" value="ECO:0007669"/>
    <property type="project" value="UniProtKB-KW"/>
</dbReference>
<dbReference type="PANTHER" id="PTHR10322">
    <property type="entry name" value="DNA POLYMERASE CATALYTIC SUBUNIT"/>
    <property type="match status" value="1"/>
</dbReference>
<reference evidence="25" key="2">
    <citation type="submission" date="2021-04" db="EMBL/GenBank/DDBJ databases">
        <authorList>
            <person name="Podell S."/>
        </authorList>
    </citation>
    <scope>NUCLEOTIDE SEQUENCE</scope>
    <source>
        <strain evidence="25">Hildebrandi</strain>
    </source>
</reference>
<comment type="similarity">
    <text evidence="3 20">Belongs to the DNA polymerase type-B family.</text>
</comment>
<comment type="caution">
    <text evidence="25">The sequence shown here is derived from an EMBL/GenBank/DDBJ whole genome shotgun (WGS) entry which is preliminary data.</text>
</comment>
<evidence type="ECO:0000256" key="16">
    <source>
        <dbReference type="ARBA" id="ARBA00023014"/>
    </source>
</evidence>
<dbReference type="CDD" id="cd05533">
    <property type="entry name" value="POLBc_delta"/>
    <property type="match status" value="1"/>
</dbReference>
<dbReference type="Pfam" id="PF00136">
    <property type="entry name" value="DNA_pol_B"/>
    <property type="match status" value="1"/>
</dbReference>
<name>A0A9K3L782_9STRA</name>
<evidence type="ECO:0000256" key="2">
    <source>
        <dbReference type="ARBA" id="ARBA00004123"/>
    </source>
</evidence>
<dbReference type="GO" id="GO:0043625">
    <property type="term" value="C:delta DNA polymerase complex"/>
    <property type="evidence" value="ECO:0007669"/>
    <property type="project" value="TreeGrafter"/>
</dbReference>
<reference evidence="25" key="1">
    <citation type="journal article" date="2021" name="Sci. Rep.">
        <title>Diploid genomic architecture of Nitzschia inconspicua, an elite biomass production diatom.</title>
        <authorList>
            <person name="Oliver A."/>
            <person name="Podell S."/>
            <person name="Pinowska A."/>
            <person name="Traller J.C."/>
            <person name="Smith S.R."/>
            <person name="McClure R."/>
            <person name="Beliaev A."/>
            <person name="Bohutskyi P."/>
            <person name="Hill E.A."/>
            <person name="Rabines A."/>
            <person name="Zheng H."/>
            <person name="Allen L.Z."/>
            <person name="Kuo A."/>
            <person name="Grigoriev I.V."/>
            <person name="Allen A.E."/>
            <person name="Hazlebeck D."/>
            <person name="Allen E.E."/>
        </authorList>
    </citation>
    <scope>NUCLEOTIDE SEQUENCE</scope>
    <source>
        <strain evidence="25">Hildebrandi</strain>
    </source>
</reference>
<evidence type="ECO:0000256" key="15">
    <source>
        <dbReference type="ARBA" id="ARBA00023004"/>
    </source>
</evidence>
<dbReference type="Pfam" id="PF14260">
    <property type="entry name" value="zf-C4pol"/>
    <property type="match status" value="1"/>
</dbReference>
<comment type="catalytic activity">
    <reaction evidence="19 20">
        <text>DNA(n) + a 2'-deoxyribonucleoside 5'-triphosphate = DNA(n+1) + diphosphate</text>
        <dbReference type="Rhea" id="RHEA:22508"/>
        <dbReference type="Rhea" id="RHEA-COMP:17339"/>
        <dbReference type="Rhea" id="RHEA-COMP:17340"/>
        <dbReference type="ChEBI" id="CHEBI:33019"/>
        <dbReference type="ChEBI" id="CHEBI:61560"/>
        <dbReference type="ChEBI" id="CHEBI:173112"/>
        <dbReference type="EC" id="2.7.7.7"/>
    </reaction>
</comment>
<feature type="domain" description="C4-type zinc-finger of DNA polymerase delta" evidence="24">
    <location>
        <begin position="1116"/>
        <end position="1188"/>
    </location>
</feature>
<keyword evidence="14 20" id="KW-0239">DNA-directed DNA polymerase</keyword>
<dbReference type="GO" id="GO:0000166">
    <property type="term" value="F:nucleotide binding"/>
    <property type="evidence" value="ECO:0007669"/>
    <property type="project" value="InterPro"/>
</dbReference>
<dbReference type="FunFam" id="1.10.287.690:FF:000001">
    <property type="entry name" value="DNA polymerase"/>
    <property type="match status" value="1"/>
</dbReference>
<dbReference type="GO" id="GO:0008270">
    <property type="term" value="F:zinc ion binding"/>
    <property type="evidence" value="ECO:0007669"/>
    <property type="project" value="UniProtKB-KW"/>
</dbReference>
<keyword evidence="15 20" id="KW-0408">Iron</keyword>
<evidence type="ECO:0000256" key="12">
    <source>
        <dbReference type="ARBA" id="ARBA00022833"/>
    </source>
</evidence>
<keyword evidence="5 20" id="KW-0808">Transferase</keyword>
<evidence type="ECO:0000256" key="5">
    <source>
        <dbReference type="ARBA" id="ARBA00022679"/>
    </source>
</evidence>
<keyword evidence="18 20" id="KW-0539">Nucleus</keyword>
<evidence type="ECO:0000256" key="9">
    <source>
        <dbReference type="ARBA" id="ARBA00022723"/>
    </source>
</evidence>
<feature type="compositionally biased region" description="Polar residues" evidence="21">
    <location>
        <begin position="54"/>
        <end position="84"/>
    </location>
</feature>
<proteinExistence type="inferred from homology"/>
<evidence type="ECO:0000256" key="3">
    <source>
        <dbReference type="ARBA" id="ARBA00005755"/>
    </source>
</evidence>
<keyword evidence="11" id="KW-0378">Hydrolase</keyword>
<keyword evidence="17 20" id="KW-0238">DNA-binding</keyword>
<keyword evidence="26" id="KW-1185">Reference proteome</keyword>
<dbReference type="FunFam" id="3.30.420.10:FF:000004">
    <property type="entry name" value="DNA polymerase"/>
    <property type="match status" value="1"/>
</dbReference>
<evidence type="ECO:0000256" key="1">
    <source>
        <dbReference type="ARBA" id="ARBA00001966"/>
    </source>
</evidence>
<dbReference type="InterPro" id="IPR017964">
    <property type="entry name" value="DNA-dir_DNA_pol_B_CS"/>
</dbReference>
<dbReference type="EC" id="2.7.7.7" evidence="20"/>
<gene>
    <name evidence="25" type="ORF">IV203_000831</name>
</gene>
<dbReference type="Proteomes" id="UP000693970">
    <property type="component" value="Unassembled WGS sequence"/>
</dbReference>
<dbReference type="GO" id="GO:0051539">
    <property type="term" value="F:4 iron, 4 sulfur cluster binding"/>
    <property type="evidence" value="ECO:0007669"/>
    <property type="project" value="UniProtKB-KW"/>
</dbReference>
<dbReference type="GO" id="GO:0006297">
    <property type="term" value="P:nucleotide-excision repair, DNA gap filling"/>
    <property type="evidence" value="ECO:0007669"/>
    <property type="project" value="TreeGrafter"/>
</dbReference>
<dbReference type="InterPro" id="IPR006134">
    <property type="entry name" value="DNA-dir_DNA_pol_B_multi_dom"/>
</dbReference>
<dbReference type="GO" id="GO:0006287">
    <property type="term" value="P:base-excision repair, gap-filling"/>
    <property type="evidence" value="ECO:0007669"/>
    <property type="project" value="TreeGrafter"/>
</dbReference>
<dbReference type="InterPro" id="IPR006133">
    <property type="entry name" value="DNA-dir_DNA_pol_B_exonuc"/>
</dbReference>
<dbReference type="GO" id="GO:0003887">
    <property type="term" value="F:DNA-directed DNA polymerase activity"/>
    <property type="evidence" value="ECO:0007669"/>
    <property type="project" value="UniProtKB-KW"/>
</dbReference>
<accession>A0A9K3L782</accession>
<feature type="region of interest" description="Disordered" evidence="21">
    <location>
        <begin position="25"/>
        <end position="97"/>
    </location>
</feature>
<keyword evidence="13" id="KW-0269">Exonuclease</keyword>
<dbReference type="InterPro" id="IPR006172">
    <property type="entry name" value="DNA-dir_DNA_pol_B"/>
</dbReference>
<dbReference type="OrthoDB" id="2414538at2759"/>
<evidence type="ECO:0000256" key="7">
    <source>
        <dbReference type="ARBA" id="ARBA00022705"/>
    </source>
</evidence>
<dbReference type="EMBL" id="JAGRRH010000015">
    <property type="protein sequence ID" value="KAG7356145.1"/>
    <property type="molecule type" value="Genomic_DNA"/>
</dbReference>
<sequence length="1207" mass="135120">MSPTKRARFLLEEGDAVNEDGVVVTSSSLSSSSSLLPTTLCSPKRLRGGGGGSNFNPYSKSNQKPSVFANNNNNFGAPSKNNRNLPPPGADDDEDNIDNDIKPYYDDAAVDAYDEDFMDEIQEVEDDAMMPALSSTVFSDITESIRRKWLRPPNQVVDNSQDLSLQWLDMDLLGGKPLEENPNETLENRHLVCGAKKGQVPIIRAYGVTEAGNSVTVFIHGYSPYAFFALPDGADFEDTPENRKKVVLYLEQRLEGAARGGKLEKHCHHVEYVTDKKSIMGYETNHTRFLRITVSMPTLVPTLKRIMEEGIDLPGVSTTNGNNQYAAFECNVPFVLRYMIDRDIAGAGWMTLPKKTYQVRDASKMQTHSQVEVDVSFNDIVSHQAEGEWNKIAPLRVLSLDIECQGRKGYFPEAEKDPVIQIANVLTLYGDKTPVVQNVFTLKGCLPIVGAQVISSETEVEMLMKWRSFLEACDPDVITGYNVQNFDIPYLLDRAETLGKGRSGNQEIRGFPQWGRIRSSKAKMKETTFQSAAYGKRNNVETTIEGRVIFDMLPYMQRNHKLSSYSLNSVCAEFLNQQKEDVHHSIISDLQNGSDEDRHRLAVYCLKDALLPLRLMDKLSVMVNYVEMARVTGVPVSFLISRGQQIKVFSMILRKCQKENLLVPTLKKSGFGSDDVSYEGATVLDPIKAYYQVPIATLDFASLYPSIMQAYNLCYSTLVNPNDVARISPEKYKKSDNGHVFVKESVKKGILPTILSELLAARKRAKKDMKNAPTEFERAVQNGRQLALKVSANSVYGFTGATVGQLPCVAIASSVTSYGRYLLETTKEFVEKNYTIANGYDHDAQVVYGDTDSVMVKFGTASVEDTFPLALEAADKCSKIFPNPIELEFEKVYFPYLLMNKKRYAGLMWTNKEKFDKMDTKGLETVRRDNCALVRDVIQTSLNKILIEQDVKGAIDYVKSQISDLLQNKMDISHLVITKSLNKGAEYALGLGGKKEDYKNKQAHVELAARMKKRDAGSAPQMGDRVPYVIITGAKGTATYEKAEDPIFVLENNLAIDSKWYLTNQLSKPLKRIFEPIIDDVDKSLLQGDHTRKIYIPTPSARKGSLMMFAVKTATCIGCKATVDPKNGYLCKHCVPRQAEIYLEKLALVREKEQSFAELWSAAQKIHNTIHSDIMCTGDGCACQFYRRKKVQADIRLAQEVLDKFGK</sequence>
<feature type="compositionally biased region" description="Low complexity" evidence="21">
    <location>
        <begin position="26"/>
        <end position="36"/>
    </location>
</feature>
<dbReference type="InterPro" id="IPR025687">
    <property type="entry name" value="Znf-C4pol"/>
</dbReference>
<protein>
    <recommendedName>
        <fullName evidence="20">DNA polymerase</fullName>
        <ecNumber evidence="20">2.7.7.7</ecNumber>
    </recommendedName>
</protein>
<evidence type="ECO:0000256" key="20">
    <source>
        <dbReference type="RuleBase" id="RU000442"/>
    </source>
</evidence>
<dbReference type="GO" id="GO:0008296">
    <property type="term" value="F:3'-5'-DNA exonuclease activity"/>
    <property type="evidence" value="ECO:0007669"/>
    <property type="project" value="TreeGrafter"/>
</dbReference>
<keyword evidence="16 20" id="KW-0411">Iron-sulfur</keyword>
<evidence type="ECO:0000256" key="6">
    <source>
        <dbReference type="ARBA" id="ARBA00022695"/>
    </source>
</evidence>
<keyword evidence="7 20" id="KW-0235">DNA replication</keyword>
<comment type="subcellular location">
    <subcellularLocation>
        <location evidence="2 20">Nucleus</location>
    </subcellularLocation>
</comment>
<dbReference type="PROSITE" id="PS00116">
    <property type="entry name" value="DNA_POLYMERASE_B"/>
    <property type="match status" value="1"/>
</dbReference>
<keyword evidence="9 20" id="KW-0479">Metal-binding</keyword>
<keyword evidence="6 20" id="KW-0548">Nucleotidyltransferase</keyword>
<evidence type="ECO:0000313" key="25">
    <source>
        <dbReference type="EMBL" id="KAG7356145.1"/>
    </source>
</evidence>
<dbReference type="FunFam" id="1.10.132.60:FF:000001">
    <property type="entry name" value="DNA polymerase"/>
    <property type="match status" value="1"/>
</dbReference>
<evidence type="ECO:0000313" key="26">
    <source>
        <dbReference type="Proteomes" id="UP000693970"/>
    </source>
</evidence>
<evidence type="ECO:0000256" key="10">
    <source>
        <dbReference type="ARBA" id="ARBA00022771"/>
    </source>
</evidence>
<evidence type="ECO:0000259" key="23">
    <source>
        <dbReference type="Pfam" id="PF03104"/>
    </source>
</evidence>
<dbReference type="GO" id="GO:0045004">
    <property type="term" value="P:DNA replication proofreading"/>
    <property type="evidence" value="ECO:0007669"/>
    <property type="project" value="TreeGrafter"/>
</dbReference>